<evidence type="ECO:0000313" key="2">
    <source>
        <dbReference type="EMBL" id="KGG82236.1"/>
    </source>
</evidence>
<proteinExistence type="predicted"/>
<sequence length="69" mass="7188">MEGELGQTLAPLLPVTKPLLSLFNIAEPPISEGCLHPSDCKKCADTGKPVEAGAGSYKPNAQAKAQIKN</sequence>
<dbReference type="AlphaFoldDB" id="A0A0E3B697"/>
<evidence type="ECO:0000313" key="3">
    <source>
        <dbReference type="Proteomes" id="UP000029567"/>
    </source>
</evidence>
<reference evidence="2 3" key="1">
    <citation type="submission" date="2013-09" db="EMBL/GenBank/DDBJ databases">
        <title>High correlation between genotypes and phenotypes of environmental bacteria Comamonas testosteroni strains.</title>
        <authorList>
            <person name="Liu L."/>
            <person name="Zhu W."/>
            <person name="Xia X."/>
            <person name="Xu B."/>
            <person name="Luo M."/>
            <person name="Wang G."/>
        </authorList>
    </citation>
    <scope>NUCLEOTIDE SEQUENCE [LARGE SCALE GENOMIC DNA]</scope>
    <source>
        <strain evidence="2 3">JL14</strain>
    </source>
</reference>
<gene>
    <name evidence="2" type="ORF">P245_27325</name>
</gene>
<name>A0A0E3B697_9BURK</name>
<evidence type="ECO:0000256" key="1">
    <source>
        <dbReference type="SAM" id="MobiDB-lite"/>
    </source>
</evidence>
<dbReference type="EMBL" id="AWTN01000159">
    <property type="protein sequence ID" value="KGG82236.1"/>
    <property type="molecule type" value="Genomic_DNA"/>
</dbReference>
<organism evidence="2 3">
    <name type="scientific">Comamonas thiooxydans</name>
    <dbReference type="NCBI Taxonomy" id="363952"/>
    <lineage>
        <taxon>Bacteria</taxon>
        <taxon>Pseudomonadati</taxon>
        <taxon>Pseudomonadota</taxon>
        <taxon>Betaproteobacteria</taxon>
        <taxon>Burkholderiales</taxon>
        <taxon>Comamonadaceae</taxon>
        <taxon>Comamonas</taxon>
    </lineage>
</organism>
<accession>A0A0E3B697</accession>
<feature type="region of interest" description="Disordered" evidence="1">
    <location>
        <begin position="50"/>
        <end position="69"/>
    </location>
</feature>
<comment type="caution">
    <text evidence="2">The sequence shown here is derived from an EMBL/GenBank/DDBJ whole genome shotgun (WGS) entry which is preliminary data.</text>
</comment>
<dbReference type="Proteomes" id="UP000029567">
    <property type="component" value="Unassembled WGS sequence"/>
</dbReference>
<protein>
    <submittedName>
        <fullName evidence="2">Uncharacterized protein</fullName>
    </submittedName>
</protein>